<accession>W0FLF1</accession>
<dbReference type="AlphaFoldDB" id="W0FLF1"/>
<feature type="compositionally biased region" description="Basic and acidic residues" evidence="1">
    <location>
        <begin position="24"/>
        <end position="35"/>
    </location>
</feature>
<evidence type="ECO:0000256" key="1">
    <source>
        <dbReference type="SAM" id="MobiDB-lite"/>
    </source>
</evidence>
<feature type="region of interest" description="Disordered" evidence="1">
    <location>
        <begin position="21"/>
        <end position="44"/>
    </location>
</feature>
<proteinExistence type="predicted"/>
<dbReference type="EMBL" id="KC246789">
    <property type="protein sequence ID" value="AHF24294.1"/>
    <property type="molecule type" value="Genomic_DNA"/>
</dbReference>
<name>W0FLF1_9BACT</name>
<evidence type="ECO:0000313" key="2">
    <source>
        <dbReference type="EMBL" id="AHF24294.1"/>
    </source>
</evidence>
<sequence>MSLADLRQLDMADFIAMTDIMGESQREEPEKRKATQADIDAFLG</sequence>
<organism evidence="2">
    <name type="scientific">uncultured bacterium Contig1770</name>
    <dbReference type="NCBI Taxonomy" id="1393510"/>
    <lineage>
        <taxon>Bacteria</taxon>
        <taxon>environmental samples</taxon>
    </lineage>
</organism>
<reference evidence="2" key="1">
    <citation type="journal article" date="2013" name="PLoS ONE">
        <title>Metagenomic insights into the carbohydrate-active enzymes carried by the microorganisms adhering to solid digesta in the rumen of cows.</title>
        <authorList>
            <person name="Wang L."/>
            <person name="Hatem A."/>
            <person name="Catalyurek U.V."/>
            <person name="Morrison M."/>
            <person name="Yu Z."/>
        </authorList>
    </citation>
    <scope>NUCLEOTIDE SEQUENCE</scope>
</reference>
<protein>
    <submittedName>
        <fullName evidence="2">Uncharacterized protein</fullName>
    </submittedName>
</protein>